<dbReference type="EMBL" id="DS178286">
    <property type="protein sequence ID" value="EHS63396.1"/>
    <property type="molecule type" value="Genomic_DNA"/>
</dbReference>
<dbReference type="KEGG" id="pgr:PGTG_21472"/>
<dbReference type="AlphaFoldDB" id="H6QRV4"/>
<gene>
    <name evidence="1" type="ORF">PGTG_21472</name>
</gene>
<protein>
    <submittedName>
        <fullName evidence="1">Uncharacterized protein</fullName>
    </submittedName>
</protein>
<reference evidence="2" key="1">
    <citation type="journal article" date="2011" name="Proc. Natl. Acad. Sci. U.S.A.">
        <title>Obligate biotrophy features unraveled by the genomic analysis of rust fungi.</title>
        <authorList>
            <person name="Duplessis S."/>
            <person name="Cuomo C.A."/>
            <person name="Lin Y.-C."/>
            <person name="Aerts A."/>
            <person name="Tisserant E."/>
            <person name="Veneault-Fourrey C."/>
            <person name="Joly D.L."/>
            <person name="Hacquard S."/>
            <person name="Amselem J."/>
            <person name="Cantarel B.L."/>
            <person name="Chiu R."/>
            <person name="Coutinho P.M."/>
            <person name="Feau N."/>
            <person name="Field M."/>
            <person name="Frey P."/>
            <person name="Gelhaye E."/>
            <person name="Goldberg J."/>
            <person name="Grabherr M.G."/>
            <person name="Kodira C.D."/>
            <person name="Kohler A."/>
            <person name="Kuees U."/>
            <person name="Lindquist E.A."/>
            <person name="Lucas S.M."/>
            <person name="Mago R."/>
            <person name="Mauceli E."/>
            <person name="Morin E."/>
            <person name="Murat C."/>
            <person name="Pangilinan J.L."/>
            <person name="Park R."/>
            <person name="Pearson M."/>
            <person name="Quesneville H."/>
            <person name="Rouhier N."/>
            <person name="Sakthikumar S."/>
            <person name="Salamov A.A."/>
            <person name="Schmutz J."/>
            <person name="Selles B."/>
            <person name="Shapiro H."/>
            <person name="Tanguay P."/>
            <person name="Tuskan G.A."/>
            <person name="Henrissat B."/>
            <person name="Van de Peer Y."/>
            <person name="Rouze P."/>
            <person name="Ellis J.G."/>
            <person name="Dodds P.N."/>
            <person name="Schein J.E."/>
            <person name="Zhong S."/>
            <person name="Hamelin R.C."/>
            <person name="Grigoriev I.V."/>
            <person name="Szabo L.J."/>
            <person name="Martin F."/>
        </authorList>
    </citation>
    <scope>NUCLEOTIDE SEQUENCE [LARGE SCALE GENOMIC DNA]</scope>
    <source>
        <strain evidence="2">CRL 75-36-700-3 / race SCCL</strain>
    </source>
</reference>
<name>H6QRV4_PUCGT</name>
<accession>H6QRV4</accession>
<organism evidence="1 2">
    <name type="scientific">Puccinia graminis f. sp. tritici (strain CRL 75-36-700-3 / race SCCL)</name>
    <name type="common">Black stem rust fungus</name>
    <dbReference type="NCBI Taxonomy" id="418459"/>
    <lineage>
        <taxon>Eukaryota</taxon>
        <taxon>Fungi</taxon>
        <taxon>Dikarya</taxon>
        <taxon>Basidiomycota</taxon>
        <taxon>Pucciniomycotina</taxon>
        <taxon>Pucciniomycetes</taxon>
        <taxon>Pucciniales</taxon>
        <taxon>Pucciniaceae</taxon>
        <taxon>Puccinia</taxon>
    </lineage>
</organism>
<dbReference type="GeneID" id="13543087"/>
<dbReference type="VEuPathDB" id="FungiDB:PGTG_21472"/>
<dbReference type="Proteomes" id="UP000008783">
    <property type="component" value="Unassembled WGS sequence"/>
</dbReference>
<dbReference type="InParanoid" id="H6QRV4"/>
<sequence length="65" mass="7171">MLIADQGFRLKVPIGTANALQQTPSAHLKGEVPMEEGCNSSISGEGVRRYQNAEEGRNWLPIRTF</sequence>
<dbReference type="HOGENOM" id="CLU_2850763_0_0_1"/>
<keyword evidence="2" id="KW-1185">Reference proteome</keyword>
<evidence type="ECO:0000313" key="2">
    <source>
        <dbReference type="Proteomes" id="UP000008783"/>
    </source>
</evidence>
<proteinExistence type="predicted"/>
<dbReference type="RefSeq" id="XP_003889765.1">
    <property type="nucleotide sequence ID" value="XM_003889716.1"/>
</dbReference>
<evidence type="ECO:0000313" key="1">
    <source>
        <dbReference type="EMBL" id="EHS63396.1"/>
    </source>
</evidence>